<dbReference type="Proteomes" id="UP000075243">
    <property type="component" value="Chromosome 2"/>
</dbReference>
<reference evidence="1 2" key="1">
    <citation type="journal article" date="2012" name="Nat. Biotechnol.">
        <title>Draft genome sequence of pigeonpea (Cajanus cajan), an orphan legume crop of resource-poor farmers.</title>
        <authorList>
            <person name="Varshney R.K."/>
            <person name="Chen W."/>
            <person name="Li Y."/>
            <person name="Bharti A.K."/>
            <person name="Saxena R.K."/>
            <person name="Schlueter J.A."/>
            <person name="Donoghue M.T."/>
            <person name="Azam S."/>
            <person name="Fan G."/>
            <person name="Whaley A.M."/>
            <person name="Farmer A.D."/>
            <person name="Sheridan J."/>
            <person name="Iwata A."/>
            <person name="Tuteja R."/>
            <person name="Penmetsa R.V."/>
            <person name="Wu W."/>
            <person name="Upadhyaya H.D."/>
            <person name="Yang S.P."/>
            <person name="Shah T."/>
            <person name="Saxena K.B."/>
            <person name="Michael T."/>
            <person name="McCombie W.R."/>
            <person name="Yang B."/>
            <person name="Zhang G."/>
            <person name="Yang H."/>
            <person name="Wang J."/>
            <person name="Spillane C."/>
            <person name="Cook D.R."/>
            <person name="May G.D."/>
            <person name="Xu X."/>
            <person name="Jackson S.A."/>
        </authorList>
    </citation>
    <scope>NUCLEOTIDE SEQUENCE [LARGE SCALE GENOMIC DNA]</scope>
    <source>
        <strain evidence="2">cv. Asha</strain>
    </source>
</reference>
<evidence type="ECO:0008006" key="3">
    <source>
        <dbReference type="Google" id="ProtNLM"/>
    </source>
</evidence>
<dbReference type="AlphaFoldDB" id="A0A151U2W1"/>
<name>A0A151U2W1_CAJCA</name>
<gene>
    <name evidence="1" type="ORF">KK1_006260</name>
</gene>
<feature type="non-terminal residue" evidence="1">
    <location>
        <position position="1"/>
    </location>
</feature>
<sequence>IWSLKVPPKSVVFLWRVFHNGLPKIQNLRNRNMGLLTENLVTHFEQVYGDLILKSLFANWKMIWCFISWCIWKHKHLCLGGNYRCKLMEQILYTLWSWPKLKDHFFQHSFTQWSINLGYCLLNCHIMFI</sequence>
<keyword evidence="2" id="KW-1185">Reference proteome</keyword>
<accession>A0A151U2W1</accession>
<dbReference type="EMBL" id="CM003604">
    <property type="protein sequence ID" value="KYP73616.1"/>
    <property type="molecule type" value="Genomic_DNA"/>
</dbReference>
<dbReference type="Gramene" id="C.cajan_06093.t">
    <property type="protein sequence ID" value="C.cajan_06093.t"/>
    <property type="gene ID" value="C.cajan_06093"/>
</dbReference>
<proteinExistence type="predicted"/>
<organism evidence="1 2">
    <name type="scientific">Cajanus cajan</name>
    <name type="common">Pigeon pea</name>
    <name type="synonym">Cajanus indicus</name>
    <dbReference type="NCBI Taxonomy" id="3821"/>
    <lineage>
        <taxon>Eukaryota</taxon>
        <taxon>Viridiplantae</taxon>
        <taxon>Streptophyta</taxon>
        <taxon>Embryophyta</taxon>
        <taxon>Tracheophyta</taxon>
        <taxon>Spermatophyta</taxon>
        <taxon>Magnoliopsida</taxon>
        <taxon>eudicotyledons</taxon>
        <taxon>Gunneridae</taxon>
        <taxon>Pentapetalae</taxon>
        <taxon>rosids</taxon>
        <taxon>fabids</taxon>
        <taxon>Fabales</taxon>
        <taxon>Fabaceae</taxon>
        <taxon>Papilionoideae</taxon>
        <taxon>50 kb inversion clade</taxon>
        <taxon>NPAAA clade</taxon>
        <taxon>indigoferoid/millettioid clade</taxon>
        <taxon>Phaseoleae</taxon>
        <taxon>Cajanus</taxon>
    </lineage>
</organism>
<protein>
    <recommendedName>
        <fullName evidence="3">Reverse transcriptase zinc-binding domain-containing protein</fullName>
    </recommendedName>
</protein>
<evidence type="ECO:0000313" key="1">
    <source>
        <dbReference type="EMBL" id="KYP73616.1"/>
    </source>
</evidence>
<evidence type="ECO:0000313" key="2">
    <source>
        <dbReference type="Proteomes" id="UP000075243"/>
    </source>
</evidence>